<comment type="caution">
    <text evidence="1">The sequence shown here is derived from an EMBL/GenBank/DDBJ whole genome shotgun (WGS) entry which is preliminary data.</text>
</comment>
<dbReference type="InterPro" id="IPR021649">
    <property type="entry name" value="DUF3247"/>
</dbReference>
<keyword evidence="2" id="KW-1185">Reference proteome</keyword>
<dbReference type="EMBL" id="SPUH01000001">
    <property type="protein sequence ID" value="TKS54187.1"/>
    <property type="molecule type" value="Genomic_DNA"/>
</dbReference>
<dbReference type="RefSeq" id="WP_134673568.1">
    <property type="nucleotide sequence ID" value="NZ_SPUH01000001.1"/>
</dbReference>
<accession>A0A4Z1RHL4</accession>
<evidence type="ECO:0000313" key="1">
    <source>
        <dbReference type="EMBL" id="TKS54187.1"/>
    </source>
</evidence>
<name>A0A4Z1RHL4_9GAMM</name>
<protein>
    <submittedName>
        <fullName evidence="1">DUF3247 family protein</fullName>
    </submittedName>
</protein>
<dbReference type="Pfam" id="PF11607">
    <property type="entry name" value="DUF3247"/>
    <property type="match status" value="1"/>
</dbReference>
<evidence type="ECO:0000313" key="2">
    <source>
        <dbReference type="Proteomes" id="UP000298681"/>
    </source>
</evidence>
<gene>
    <name evidence="1" type="ORF">E4582_04995</name>
</gene>
<sequence>MAQFAEHVVTDQAEIERLKAMILVLDEEARVEVELDDGRVLTGAVAIKPTLQMFIDPQGNEGTNGVLRLDDALEPEKPHFIALASIRRVRRLEPDQHTILRRED</sequence>
<reference evidence="1 2" key="1">
    <citation type="submission" date="2019-01" db="EMBL/GenBank/DDBJ databases">
        <authorList>
            <person name="Zhang S."/>
        </authorList>
    </citation>
    <scope>NUCLEOTIDE SEQUENCE [LARGE SCALE GENOMIC DNA]</scope>
    <source>
        <strain evidence="1 2">1626</strain>
    </source>
</reference>
<dbReference type="AlphaFoldDB" id="A0A4Z1RHL4"/>
<organism evidence="1 2">
    <name type="scientific">Luteimonas yindakuii</name>
    <dbReference type="NCBI Taxonomy" id="2565782"/>
    <lineage>
        <taxon>Bacteria</taxon>
        <taxon>Pseudomonadati</taxon>
        <taxon>Pseudomonadota</taxon>
        <taxon>Gammaproteobacteria</taxon>
        <taxon>Lysobacterales</taxon>
        <taxon>Lysobacteraceae</taxon>
        <taxon>Luteimonas</taxon>
    </lineage>
</organism>
<dbReference type="Proteomes" id="UP000298681">
    <property type="component" value="Unassembled WGS sequence"/>
</dbReference>
<dbReference type="Gene3D" id="2.30.30.720">
    <property type="entry name" value="Protein of unknown function (DUF3247)"/>
    <property type="match status" value="1"/>
</dbReference>
<proteinExistence type="predicted"/>